<dbReference type="CDD" id="cd21600">
    <property type="entry name" value="RRM2_GNPTAB"/>
    <property type="match status" value="1"/>
</dbReference>
<comment type="catalytic activity">
    <reaction evidence="15">
        <text>N(4)-[alpha-D-mannosyl-(1-&gt;2)-alpha-D-mannosyl-(glycan)]-L-asparaginyl-[protein] + UDP-N-acetyl-alpha-D-glucosamine = N(4)-[6-(N-acetyl-alpha-D-glucosaminyl-1-phospho)-alpha-D-mannosyl-(1-&gt;2)-alpha-D-mannosyl-(glycan)]-L-asparaginyl-[protein] + UMP + H(+)</text>
        <dbReference type="Rhea" id="RHEA:13581"/>
        <dbReference type="Rhea" id="RHEA-COMP:14507"/>
        <dbReference type="Rhea" id="RHEA-COMP:14508"/>
        <dbReference type="ChEBI" id="CHEBI:15378"/>
        <dbReference type="ChEBI" id="CHEBI:57705"/>
        <dbReference type="ChEBI" id="CHEBI:57865"/>
        <dbReference type="ChEBI" id="CHEBI:140357"/>
        <dbReference type="ChEBI" id="CHEBI:140369"/>
        <dbReference type="EC" id="2.7.8.17"/>
    </reaction>
</comment>
<gene>
    <name evidence="26" type="ORF">DPMN_012050</name>
</gene>
<comment type="function">
    <text evidence="16">Catalyzes the formation of mannose 6-phosphate (M6P) markers on high mannose type oligosaccharides in the Golgi apparatus. M6P residues are required to bind to the M6P receptors (MPR), which mediate the vesicular transport of lysosomal enzymes to the endosomal/prelysosomal compartment.</text>
</comment>
<evidence type="ECO:0000256" key="3">
    <source>
        <dbReference type="ARBA" id="ARBA00007583"/>
    </source>
</evidence>
<evidence type="ECO:0000256" key="9">
    <source>
        <dbReference type="ARBA" id="ARBA00022968"/>
    </source>
</evidence>
<dbReference type="InterPro" id="IPR031358">
    <property type="entry name" value="Stealth_CR1"/>
</dbReference>
<evidence type="ECO:0000256" key="14">
    <source>
        <dbReference type="ARBA" id="ARBA00023180"/>
    </source>
</evidence>
<keyword evidence="5 24" id="KW-0812">Transmembrane</keyword>
<dbReference type="AlphaFoldDB" id="A0A9D4S0K9"/>
<name>A0A9D4S0K9_DREPO</name>
<evidence type="ECO:0000256" key="8">
    <source>
        <dbReference type="ARBA" id="ARBA00022837"/>
    </source>
</evidence>
<dbReference type="Proteomes" id="UP000828390">
    <property type="component" value="Unassembled WGS sequence"/>
</dbReference>
<dbReference type="GO" id="GO:0046872">
    <property type="term" value="F:metal ion binding"/>
    <property type="evidence" value="ECO:0007669"/>
    <property type="project" value="UniProtKB-KW"/>
</dbReference>
<evidence type="ECO:0000256" key="15">
    <source>
        <dbReference type="ARBA" id="ARBA00050775"/>
    </source>
</evidence>
<keyword evidence="11" id="KW-0333">Golgi apparatus</keyword>
<reference evidence="26" key="2">
    <citation type="submission" date="2020-11" db="EMBL/GenBank/DDBJ databases">
        <authorList>
            <person name="McCartney M.A."/>
            <person name="Auch B."/>
            <person name="Kono T."/>
            <person name="Mallez S."/>
            <person name="Becker A."/>
            <person name="Gohl D.M."/>
            <person name="Silverstein K.A.T."/>
            <person name="Koren S."/>
            <person name="Bechman K.B."/>
            <person name="Herman A."/>
            <person name="Abrahante J.E."/>
            <person name="Garbe J."/>
        </authorList>
    </citation>
    <scope>NUCLEOTIDE SEQUENCE</scope>
    <source>
        <strain evidence="26">Duluth1</strain>
        <tissue evidence="26">Whole animal</tissue>
    </source>
</reference>
<comment type="similarity">
    <text evidence="3">Belongs to the stealth family.</text>
</comment>
<evidence type="ECO:0000256" key="10">
    <source>
        <dbReference type="ARBA" id="ARBA00022989"/>
    </source>
</evidence>
<sequence length="958" mass="108923">MENSNWRKLLQKQFYDVLSHRYGLLVLLVGAIVIVVSAFHFGETVVEWSTEKYASVFNSFSDNLAGKSYRERLCLPVPIDVVYTWVNGTDPQLIRNLKRVKLEMQDQLNISSEVKCVFSNCVRNNMVVLSPGLSGNVTLTLLKVMHPEFHRAMALTQVTSPLDLNNYTVVAFADRDQAADIVNRTLLIKWQNTSIIQGYITSDGKIPNAIELHDQILMLGFPHTLTVEELRQKLPEKHRNRIEKLEIDTDKGVAVLYAKSSKECADILSETNFTIEGKEPTLSPAHFVWDLRDFSHDEDISASRFEDNEELRYSLRSLERFAPWVRHVFIVTNGQLPYWLNLENPRVSIVTHEEIFANESHLPTFSSPAIESNLHRIPGLSDKFVYMNDDVMFGKEVWPDDFYSHSSGQKVYLTWPVPNCNEGCPQSWIRDGYCDKACNVSECEWDAGDCDGTNPNAHHQGGWAGSWHGDTRATGYCHSGCANNWIADRYCDTACNVLECGFDAGDCGTSRYFNLHGMMLTPDVSEYTLPTGLAYGYFNLTSLLVNNFTLKGAFYDDNKAVRTIAVAKKFSVLTIVCYSNMSSTRVNFSLELQRDNRTSLMNFSLNIDTRPQKTVVALNKTMAEVETKNVTIATNKTDVKPTEETILFPEISKEQISPKVLPPTFSPDDPGVGISPMPANLSLVPWPDHLQDQFDRLTAELEGGEITQAGFDKRMKVLWKQYQKYLLSSDAILDEQKRKLRVKDQQDKKKKIQDPKKPAVGLTQKTPAGMVDPRDRKKMAQAAAMKEKLKMKIKGLEKEKNAAVDDGKLDDHNDNIIELVEDKNEKENHPHKSRNLLAYFNESLVFRGVNELEDDAFATGLETVDSYVEDVDIQPDTVRLLPWEKGSLADLQQQWEKQEAQASYQYPNFKQRHLMDTFGDSLRHVNFLYNKAFGYTARKVPGHMPHMIDKNIMAELQE</sequence>
<keyword evidence="12 24" id="KW-0472">Membrane</keyword>
<evidence type="ECO:0000256" key="11">
    <source>
        <dbReference type="ARBA" id="ARBA00023034"/>
    </source>
</evidence>
<accession>A0A9D4S0K9</accession>
<evidence type="ECO:0000256" key="20">
    <source>
        <dbReference type="ARBA" id="ARBA00079995"/>
    </source>
</evidence>
<evidence type="ECO:0000256" key="12">
    <source>
        <dbReference type="ARBA" id="ARBA00023136"/>
    </source>
</evidence>
<evidence type="ECO:0000313" key="27">
    <source>
        <dbReference type="Proteomes" id="UP000828390"/>
    </source>
</evidence>
<evidence type="ECO:0000256" key="17">
    <source>
        <dbReference type="ARBA" id="ARBA00066709"/>
    </source>
</evidence>
<evidence type="ECO:0000256" key="21">
    <source>
        <dbReference type="ARBA" id="ARBA00082117"/>
    </source>
</evidence>
<evidence type="ECO:0000313" key="26">
    <source>
        <dbReference type="EMBL" id="KAH3888029.1"/>
    </source>
</evidence>
<feature type="domain" description="LNR" evidence="25">
    <location>
        <begin position="420"/>
        <end position="465"/>
    </location>
</feature>
<keyword evidence="14" id="KW-0325">Glycoprotein</keyword>
<evidence type="ECO:0000256" key="5">
    <source>
        <dbReference type="ARBA" id="ARBA00022692"/>
    </source>
</evidence>
<evidence type="ECO:0000256" key="18">
    <source>
        <dbReference type="ARBA" id="ARBA00070893"/>
    </source>
</evidence>
<dbReference type="SMART" id="SM00004">
    <property type="entry name" value="NL"/>
    <property type="match status" value="2"/>
</dbReference>
<protein>
    <recommendedName>
        <fullName evidence="18">N-acetylglucosamine-1-phosphotransferase subunits alpha/beta</fullName>
        <ecNumber evidence="17">2.7.8.17</ecNumber>
    </recommendedName>
    <alternativeName>
        <fullName evidence="21">GlcNAc-1-phosphotransferase subunits alpha/beta</fullName>
    </alternativeName>
    <alternativeName>
        <fullName evidence="20">Stealth protein GNPTAB</fullName>
    </alternativeName>
    <alternativeName>
        <fullName evidence="19">UDP-N-acetylglucosamine-1-phosphotransferase subunits alpha/beta</fullName>
    </alternativeName>
</protein>
<dbReference type="GO" id="GO:0003976">
    <property type="term" value="F:UDP-N-acetylglucosamine-lysosomal-enzyme N-acetylglucosaminephosphotransferase activity"/>
    <property type="evidence" value="ECO:0007669"/>
    <property type="project" value="UniProtKB-EC"/>
</dbReference>
<keyword evidence="13" id="KW-1015">Disulfide bond</keyword>
<dbReference type="PROSITE" id="PS50258">
    <property type="entry name" value="LNR"/>
    <property type="match status" value="1"/>
</dbReference>
<dbReference type="Pfam" id="PF17101">
    <property type="entry name" value="Stealth_CR1"/>
    <property type="match status" value="1"/>
</dbReference>
<evidence type="ECO:0000256" key="24">
    <source>
        <dbReference type="SAM" id="Phobius"/>
    </source>
</evidence>
<reference evidence="26" key="1">
    <citation type="journal article" date="2019" name="bioRxiv">
        <title>The Genome of the Zebra Mussel, Dreissena polymorpha: A Resource for Invasive Species Research.</title>
        <authorList>
            <person name="McCartney M.A."/>
            <person name="Auch B."/>
            <person name="Kono T."/>
            <person name="Mallez S."/>
            <person name="Zhang Y."/>
            <person name="Obille A."/>
            <person name="Becker A."/>
            <person name="Abrahante J.E."/>
            <person name="Garbe J."/>
            <person name="Badalamenti J.P."/>
            <person name="Herman A."/>
            <person name="Mangelson H."/>
            <person name="Liachko I."/>
            <person name="Sullivan S."/>
            <person name="Sone E.D."/>
            <person name="Koren S."/>
            <person name="Silverstein K.A.T."/>
            <person name="Beckman K.B."/>
            <person name="Gohl D.M."/>
        </authorList>
    </citation>
    <scope>NUCLEOTIDE SEQUENCE</scope>
    <source>
        <strain evidence="26">Duluth1</strain>
        <tissue evidence="26">Whole animal</tissue>
    </source>
</reference>
<keyword evidence="22" id="KW-0175">Coiled coil</keyword>
<keyword evidence="9" id="KW-0735">Signal-anchor</keyword>
<comment type="caution">
    <text evidence="26">The sequence shown here is derived from an EMBL/GenBank/DDBJ whole genome shotgun (WGS) entry which is preliminary data.</text>
</comment>
<dbReference type="PANTHER" id="PTHR24045">
    <property type="match status" value="1"/>
</dbReference>
<dbReference type="Gene3D" id="3.30.300.320">
    <property type="match status" value="1"/>
</dbReference>
<evidence type="ECO:0000256" key="1">
    <source>
        <dbReference type="ARBA" id="ARBA00004323"/>
    </source>
</evidence>
<evidence type="ECO:0000256" key="6">
    <source>
        <dbReference type="ARBA" id="ARBA00022723"/>
    </source>
</evidence>
<dbReference type="InterPro" id="IPR041536">
    <property type="entry name" value="GNPTAB_reg"/>
</dbReference>
<dbReference type="Pfam" id="PF00066">
    <property type="entry name" value="Notch"/>
    <property type="match status" value="2"/>
</dbReference>
<dbReference type="GO" id="GO:0046835">
    <property type="term" value="P:carbohydrate phosphorylation"/>
    <property type="evidence" value="ECO:0007669"/>
    <property type="project" value="TreeGrafter"/>
</dbReference>
<evidence type="ECO:0000256" key="16">
    <source>
        <dbReference type="ARBA" id="ARBA00057240"/>
    </source>
</evidence>
<proteinExistence type="inferred from homology"/>
<dbReference type="GO" id="GO:0016256">
    <property type="term" value="P:N-glycan processing to lysosome"/>
    <property type="evidence" value="ECO:0007669"/>
    <property type="project" value="TreeGrafter"/>
</dbReference>
<evidence type="ECO:0000256" key="22">
    <source>
        <dbReference type="SAM" id="Coils"/>
    </source>
</evidence>
<evidence type="ECO:0000259" key="25">
    <source>
        <dbReference type="PROSITE" id="PS50258"/>
    </source>
</evidence>
<dbReference type="InterPro" id="IPR000800">
    <property type="entry name" value="Notch_dom"/>
</dbReference>
<dbReference type="GO" id="GO:0000139">
    <property type="term" value="C:Golgi membrane"/>
    <property type="evidence" value="ECO:0007669"/>
    <property type="project" value="UniProtKB-SubCell"/>
</dbReference>
<dbReference type="EMBL" id="JAIWYP010000001">
    <property type="protein sequence ID" value="KAH3888029.1"/>
    <property type="molecule type" value="Genomic_DNA"/>
</dbReference>
<evidence type="ECO:0000256" key="13">
    <source>
        <dbReference type="ARBA" id="ARBA00023157"/>
    </source>
</evidence>
<keyword evidence="10 24" id="KW-1133">Transmembrane helix</keyword>
<evidence type="ECO:0000256" key="19">
    <source>
        <dbReference type="ARBA" id="ARBA00078196"/>
    </source>
</evidence>
<keyword evidence="7" id="KW-0677">Repeat</keyword>
<evidence type="ECO:0000256" key="7">
    <source>
        <dbReference type="ARBA" id="ARBA00022737"/>
    </source>
</evidence>
<dbReference type="Pfam" id="PF18440">
    <property type="entry name" value="GlcNAc-1_reg"/>
    <property type="match status" value="1"/>
</dbReference>
<keyword evidence="8" id="KW-0106">Calcium</keyword>
<feature type="compositionally biased region" description="Basic and acidic residues" evidence="23">
    <location>
        <begin position="741"/>
        <end position="757"/>
    </location>
</feature>
<comment type="subcellular location">
    <subcellularLocation>
        <location evidence="2">Golgi apparatus membrane</location>
        <topology evidence="2">Single-pass type I membrane protein</topology>
    </subcellularLocation>
    <subcellularLocation>
        <location evidence="1">Golgi apparatus membrane</location>
        <topology evidence="1">Single-pass type II membrane protein</topology>
    </subcellularLocation>
</comment>
<feature type="transmembrane region" description="Helical" evidence="24">
    <location>
        <begin position="21"/>
        <end position="42"/>
    </location>
</feature>
<evidence type="ECO:0000256" key="23">
    <source>
        <dbReference type="SAM" id="MobiDB-lite"/>
    </source>
</evidence>
<dbReference type="EC" id="2.7.8.17" evidence="17"/>
<dbReference type="Pfam" id="PF11380">
    <property type="entry name" value="Stealth_CR2"/>
    <property type="match status" value="1"/>
</dbReference>
<feature type="region of interest" description="Disordered" evidence="23">
    <location>
        <begin position="741"/>
        <end position="776"/>
    </location>
</feature>
<dbReference type="InterPro" id="IPR047141">
    <property type="entry name" value="Stealth"/>
</dbReference>
<keyword evidence="4" id="KW-0808">Transferase</keyword>
<organism evidence="26 27">
    <name type="scientific">Dreissena polymorpha</name>
    <name type="common">Zebra mussel</name>
    <name type="synonym">Mytilus polymorpha</name>
    <dbReference type="NCBI Taxonomy" id="45954"/>
    <lineage>
        <taxon>Eukaryota</taxon>
        <taxon>Metazoa</taxon>
        <taxon>Spiralia</taxon>
        <taxon>Lophotrochozoa</taxon>
        <taxon>Mollusca</taxon>
        <taxon>Bivalvia</taxon>
        <taxon>Autobranchia</taxon>
        <taxon>Heteroconchia</taxon>
        <taxon>Euheterodonta</taxon>
        <taxon>Imparidentia</taxon>
        <taxon>Neoheterodontei</taxon>
        <taxon>Myida</taxon>
        <taxon>Dreissenoidea</taxon>
        <taxon>Dreissenidae</taxon>
        <taxon>Dreissena</taxon>
    </lineage>
</organism>
<evidence type="ECO:0000256" key="4">
    <source>
        <dbReference type="ARBA" id="ARBA00022679"/>
    </source>
</evidence>
<dbReference type="FunFam" id="3.30.300.320:FF:000002">
    <property type="entry name" value="N-acetylglucosamine-1-phosphotransferase subunits alpha/beta isoform X1"/>
    <property type="match status" value="1"/>
</dbReference>
<evidence type="ECO:0000256" key="2">
    <source>
        <dbReference type="ARBA" id="ARBA00004614"/>
    </source>
</evidence>
<dbReference type="PANTHER" id="PTHR24045:SF0">
    <property type="entry name" value="N-ACETYLGLUCOSAMINE-1-PHOSPHOTRANSFERASE SUBUNITS ALPHA_BETA"/>
    <property type="match status" value="1"/>
</dbReference>
<feature type="non-terminal residue" evidence="26">
    <location>
        <position position="1"/>
    </location>
</feature>
<feature type="coiled-coil region" evidence="22">
    <location>
        <begin position="779"/>
        <end position="829"/>
    </location>
</feature>
<dbReference type="InterPro" id="IPR021520">
    <property type="entry name" value="Stealth_CR2"/>
</dbReference>
<keyword evidence="27" id="KW-1185">Reference proteome</keyword>
<keyword evidence="6" id="KW-0479">Metal-binding</keyword>